<dbReference type="InterPro" id="IPR018200">
    <property type="entry name" value="USP_CS"/>
</dbReference>
<dbReference type="InterPro" id="IPR050164">
    <property type="entry name" value="Peptidase_C19"/>
</dbReference>
<evidence type="ECO:0000313" key="3">
    <source>
        <dbReference type="Proteomes" id="UP000694888"/>
    </source>
</evidence>
<dbReference type="Gene3D" id="3.90.70.10">
    <property type="entry name" value="Cysteine proteinases"/>
    <property type="match status" value="1"/>
</dbReference>
<feature type="compositionally biased region" description="Low complexity" evidence="1">
    <location>
        <begin position="853"/>
        <end position="872"/>
    </location>
</feature>
<feature type="compositionally biased region" description="Low complexity" evidence="1">
    <location>
        <begin position="829"/>
        <end position="845"/>
    </location>
</feature>
<dbReference type="Pfam" id="PF00443">
    <property type="entry name" value="UCH"/>
    <property type="match status" value="1"/>
</dbReference>
<keyword evidence="4" id="KW-0378">Hydrolase</keyword>
<feature type="region of interest" description="Disordered" evidence="1">
    <location>
        <begin position="591"/>
        <end position="616"/>
    </location>
</feature>
<feature type="domain" description="USP" evidence="2">
    <location>
        <begin position="488"/>
        <end position="996"/>
    </location>
</feature>
<dbReference type="GO" id="GO:0016787">
    <property type="term" value="F:hydrolase activity"/>
    <property type="evidence" value="ECO:0007669"/>
    <property type="project" value="UniProtKB-KW"/>
</dbReference>
<dbReference type="InterPro" id="IPR038765">
    <property type="entry name" value="Papain-like_cys_pep_sf"/>
</dbReference>
<dbReference type="RefSeq" id="XP_012936317.1">
    <property type="nucleotide sequence ID" value="XM_013080863.2"/>
</dbReference>
<feature type="compositionally biased region" description="Low complexity" evidence="1">
    <location>
        <begin position="596"/>
        <end position="614"/>
    </location>
</feature>
<accession>A0ABM0ZX40</accession>
<feature type="region of interest" description="Disordered" evidence="1">
    <location>
        <begin position="680"/>
        <end position="738"/>
    </location>
</feature>
<dbReference type="InterPro" id="IPR028889">
    <property type="entry name" value="USP"/>
</dbReference>
<organism evidence="3 4">
    <name type="scientific">Aplysia californica</name>
    <name type="common">California sea hare</name>
    <dbReference type="NCBI Taxonomy" id="6500"/>
    <lineage>
        <taxon>Eukaryota</taxon>
        <taxon>Metazoa</taxon>
        <taxon>Spiralia</taxon>
        <taxon>Lophotrochozoa</taxon>
        <taxon>Mollusca</taxon>
        <taxon>Gastropoda</taxon>
        <taxon>Heterobranchia</taxon>
        <taxon>Euthyneura</taxon>
        <taxon>Tectipleura</taxon>
        <taxon>Aplysiida</taxon>
        <taxon>Aplysioidea</taxon>
        <taxon>Aplysiidae</taxon>
        <taxon>Aplysia</taxon>
    </lineage>
</organism>
<protein>
    <submittedName>
        <fullName evidence="4">Ubiquitin carboxyl-terminal hydrolase 35</fullName>
    </submittedName>
</protein>
<dbReference type="SUPFAM" id="SSF54001">
    <property type="entry name" value="Cysteine proteinases"/>
    <property type="match status" value="1"/>
</dbReference>
<proteinExistence type="predicted"/>
<feature type="region of interest" description="Disordered" evidence="1">
    <location>
        <begin position="819"/>
        <end position="882"/>
    </location>
</feature>
<dbReference type="PANTHER" id="PTHR24006">
    <property type="entry name" value="UBIQUITIN CARBOXYL-TERMINAL HYDROLASE"/>
    <property type="match status" value="1"/>
</dbReference>
<dbReference type="Pfam" id="PF21246">
    <property type="entry name" value="Usp38-like_N"/>
    <property type="match status" value="1"/>
</dbReference>
<feature type="compositionally biased region" description="Low complexity" evidence="1">
    <location>
        <begin position="701"/>
        <end position="729"/>
    </location>
</feature>
<evidence type="ECO:0000259" key="2">
    <source>
        <dbReference type="PROSITE" id="PS50235"/>
    </source>
</evidence>
<dbReference type="Proteomes" id="UP000694888">
    <property type="component" value="Unplaced"/>
</dbReference>
<dbReference type="InterPro" id="IPR049407">
    <property type="entry name" value="Usp38-like_N"/>
</dbReference>
<gene>
    <name evidence="4" type="primary">LOC101847480</name>
</gene>
<dbReference type="PROSITE" id="PS50235">
    <property type="entry name" value="USP_3"/>
    <property type="match status" value="1"/>
</dbReference>
<dbReference type="GeneID" id="101847480"/>
<sequence length="1090" mass="120459">MSTWLKRNTSKKYVLPQEQESMDRILEGLLESQQPEQVKSAIIARICEQGAQPTHPPATVRGVFLVSYKWILHGSTNLEVASGFKLLQQWGCHHLTQFTAFFTTHLVSQTLVPGQANDANVPLLIREGFRVMNTAGAHMFHEHAQAVQSGVTRFVRGAGERVAVRNLTLLLSEFPECMPTSEAEVSAFCLDIVRHLSVGVPPQDGKEILRFIRQTDEVSQYLSMVWRLHPATLLSDCLAEIFRVISTPRDDATAAALENSEPAICLASLVKHVPIELANRVVKEAVMDSQVSETSLATAVDQMVEWLKWPTAQNVDLWIARFLTELAAGRRFTLLVHITQANVEQVAENMAYPQLRSASFCILSQMLLSFQHSPEPFHKALDKIPGVLASLRVEEPLRRDHWLPKISQLLHCLMYQHSGFPDIYEPVLDLIKDQPVPSQEEMKTLLKQKQWSSQVSGSSADQLDSLSSVVSSSLVSTVHQEKLEVGKTGLENLGNTCYMNSVLQALYMCDRFRQGILSKPPTGSENLLVKLQHVFAMQSQSLRPCTAPRNFLLSSRPPWFTPGHQQDCSEFLKYLLDQLHEDEKTAASGCRTIAKSPSSNSLSSNGTLKLSNGKSSKKGEVTLTSVKLKSEDNSAGDLSLKSTMSLIEKTFRGQVQTTLKCLACKQESQRVERFADIPLAFPNSSKSSDVPQKILAGGSGTPAPATATTPENSSQSGAPPSSSSTSSEVDGAESDGPEGSFTLNDLLSFYLKPEKLVGDNQYHCNGCGKLQDGERRIHIVESPQYLILTLLRFSYDTKLQTRTKIFEDVQYPRTLALPVHEVTPPPSPSSSTSSKDSFSSSSSNSKKQHSRGNSSVTSNNVITNNNNYNNNNVDEHKPQSSSRLEQILKQLAPKTDDEETSVHHCDLYGLCAVVVHSGTSSECGHYYCYARHSSAQQTDLKVLEKVNVDLNTLDLLPDKWYNFNDSRVSHSSFTSFSNVTKKFSKDTAYVLIYHKLTADGQDQSLSSDPPLRSDLRDAVVKDNEKYLKEQELEARAKEEQQRRRSASVGSASLHKWRDDDDDPPGGPPGFGGAFGGGGGGFDSMGPHFVF</sequence>
<dbReference type="PROSITE" id="PS00973">
    <property type="entry name" value="USP_2"/>
    <property type="match status" value="1"/>
</dbReference>
<dbReference type="PROSITE" id="PS00972">
    <property type="entry name" value="USP_1"/>
    <property type="match status" value="1"/>
</dbReference>
<dbReference type="InterPro" id="IPR001394">
    <property type="entry name" value="Peptidase_C19_UCH"/>
</dbReference>
<reference evidence="4" key="1">
    <citation type="submission" date="2025-08" db="UniProtKB">
        <authorList>
            <consortium name="RefSeq"/>
        </authorList>
    </citation>
    <scope>IDENTIFICATION</scope>
</reference>
<dbReference type="PANTHER" id="PTHR24006:SF908">
    <property type="entry name" value="DEUBIQUITINATING APOPTOTIC INHIBITOR, ISOFORM A"/>
    <property type="match status" value="1"/>
</dbReference>
<feature type="compositionally biased region" description="Gly residues" evidence="1">
    <location>
        <begin position="1068"/>
        <end position="1082"/>
    </location>
</feature>
<keyword evidence="3" id="KW-1185">Reference proteome</keyword>
<name>A0ABM0ZX40_APLCA</name>
<evidence type="ECO:0000256" key="1">
    <source>
        <dbReference type="SAM" id="MobiDB-lite"/>
    </source>
</evidence>
<evidence type="ECO:0000313" key="4">
    <source>
        <dbReference type="RefSeq" id="XP_012936317.1"/>
    </source>
</evidence>
<feature type="compositionally biased region" description="Basic and acidic residues" evidence="1">
    <location>
        <begin position="1030"/>
        <end position="1042"/>
    </location>
</feature>
<feature type="region of interest" description="Disordered" evidence="1">
    <location>
        <begin position="1030"/>
        <end position="1085"/>
    </location>
</feature>